<dbReference type="RefSeq" id="WP_226954802.1">
    <property type="nucleotide sequence ID" value="NZ_JACDXW010000005.1"/>
</dbReference>
<evidence type="ECO:0000256" key="7">
    <source>
        <dbReference type="ARBA" id="ARBA00022989"/>
    </source>
</evidence>
<keyword evidence="12" id="KW-1185">Reference proteome</keyword>
<evidence type="ECO:0000259" key="10">
    <source>
        <dbReference type="Pfam" id="PF11356"/>
    </source>
</evidence>
<keyword evidence="3" id="KW-1003">Cell membrane</keyword>
<keyword evidence="5 9" id="KW-0812">Transmembrane</keyword>
<evidence type="ECO:0000256" key="6">
    <source>
        <dbReference type="ARBA" id="ARBA00022927"/>
    </source>
</evidence>
<dbReference type="Proteomes" id="UP000776983">
    <property type="component" value="Unassembled WGS sequence"/>
</dbReference>
<reference evidence="11 12" key="1">
    <citation type="submission" date="2020-07" db="EMBL/GenBank/DDBJ databases">
        <title>Pusillimonas sp. nov., isolated from poultry manure in Taiwan.</title>
        <authorList>
            <person name="Lin S.-Y."/>
            <person name="Tang Y.-S."/>
            <person name="Young C.-C."/>
        </authorList>
    </citation>
    <scope>NUCLEOTIDE SEQUENCE [LARGE SCALE GENOMIC DNA]</scope>
    <source>
        <strain evidence="11 12">CC-YST705</strain>
    </source>
</reference>
<gene>
    <name evidence="11" type="ORF">H0484_11585</name>
</gene>
<evidence type="ECO:0000256" key="9">
    <source>
        <dbReference type="SAM" id="Phobius"/>
    </source>
</evidence>
<dbReference type="Gene3D" id="2.30.30.830">
    <property type="match status" value="1"/>
</dbReference>
<evidence type="ECO:0000256" key="1">
    <source>
        <dbReference type="ARBA" id="ARBA00004533"/>
    </source>
</evidence>
<dbReference type="InterPro" id="IPR024961">
    <property type="entry name" value="T2SS_GspC_N"/>
</dbReference>
<keyword evidence="2" id="KW-0813">Transport</keyword>
<evidence type="ECO:0000256" key="4">
    <source>
        <dbReference type="ARBA" id="ARBA00022519"/>
    </source>
</evidence>
<evidence type="ECO:0000256" key="2">
    <source>
        <dbReference type="ARBA" id="ARBA00022448"/>
    </source>
</evidence>
<evidence type="ECO:0000256" key="5">
    <source>
        <dbReference type="ARBA" id="ARBA00022692"/>
    </source>
</evidence>
<feature type="domain" description="Type II secretion system protein GspC N-terminal" evidence="10">
    <location>
        <begin position="73"/>
        <end position="135"/>
    </location>
</feature>
<feature type="transmembrane region" description="Helical" evidence="9">
    <location>
        <begin position="20"/>
        <end position="41"/>
    </location>
</feature>
<sequence>MNFPTLSFGSFLRQGLPKLVLALATLVVAAGIGVWGAILLAPSTPAQPPVLASNLAPQLDTTAISAWFGGGNSRVRVALVGLIASDEHGAALLSIDGGKPQAYRSGQTLAPGVILAKVGPEHVEIDQEGAVESLRTPAHPNAIIQGFVPVR</sequence>
<dbReference type="EMBL" id="JACDXW010000005">
    <property type="protein sequence ID" value="MCB5364390.1"/>
    <property type="molecule type" value="Genomic_DNA"/>
</dbReference>
<evidence type="ECO:0000313" key="12">
    <source>
        <dbReference type="Proteomes" id="UP000776983"/>
    </source>
</evidence>
<proteinExistence type="predicted"/>
<keyword evidence="4" id="KW-0997">Cell inner membrane</keyword>
<evidence type="ECO:0000256" key="8">
    <source>
        <dbReference type="ARBA" id="ARBA00023136"/>
    </source>
</evidence>
<protein>
    <recommendedName>
        <fullName evidence="10">Type II secretion system protein GspC N-terminal domain-containing protein</fullName>
    </recommendedName>
</protein>
<comment type="subcellular location">
    <subcellularLocation>
        <location evidence="1">Cell inner membrane</location>
    </subcellularLocation>
</comment>
<keyword evidence="7 9" id="KW-1133">Transmembrane helix</keyword>
<keyword evidence="6" id="KW-0653">Protein transport</keyword>
<keyword evidence="8 9" id="KW-0472">Membrane</keyword>
<accession>A0ABS8CEC7</accession>
<organism evidence="11 12">
    <name type="scientific">Mesopusillimonas faecipullorum</name>
    <dbReference type="NCBI Taxonomy" id="2755040"/>
    <lineage>
        <taxon>Bacteria</taxon>
        <taxon>Pseudomonadati</taxon>
        <taxon>Pseudomonadota</taxon>
        <taxon>Betaproteobacteria</taxon>
        <taxon>Burkholderiales</taxon>
        <taxon>Alcaligenaceae</taxon>
        <taxon>Mesopusillimonas</taxon>
    </lineage>
</organism>
<name>A0ABS8CEC7_9BURK</name>
<dbReference type="Pfam" id="PF11356">
    <property type="entry name" value="T2SSC"/>
    <property type="match status" value="1"/>
</dbReference>
<evidence type="ECO:0000313" key="11">
    <source>
        <dbReference type="EMBL" id="MCB5364390.1"/>
    </source>
</evidence>
<comment type="caution">
    <text evidence="11">The sequence shown here is derived from an EMBL/GenBank/DDBJ whole genome shotgun (WGS) entry which is preliminary data.</text>
</comment>
<evidence type="ECO:0000256" key="3">
    <source>
        <dbReference type="ARBA" id="ARBA00022475"/>
    </source>
</evidence>